<dbReference type="PANTHER" id="PTHR28052">
    <property type="entry name" value="UPF0545 PROTEIN C22ORF39"/>
    <property type="match status" value="1"/>
</dbReference>
<gene>
    <name evidence="2" type="ORF">RSOLAG1IB_06604</name>
</gene>
<dbReference type="OrthoDB" id="2017405at2759"/>
<dbReference type="PANTHER" id="PTHR28052:SF1">
    <property type="entry name" value="UPF0545 PROTEIN C22ORF39"/>
    <property type="match status" value="1"/>
</dbReference>
<dbReference type="AlphaFoldDB" id="A0A0B7FC91"/>
<evidence type="ECO:0000313" key="3">
    <source>
        <dbReference type="Proteomes" id="UP000059188"/>
    </source>
</evidence>
<organism evidence="2 3">
    <name type="scientific">Thanatephorus cucumeris (strain AG1-IB / isolate 7/3/14)</name>
    <name type="common">Lettuce bottom rot fungus</name>
    <name type="synonym">Rhizoctonia solani</name>
    <dbReference type="NCBI Taxonomy" id="1108050"/>
    <lineage>
        <taxon>Eukaryota</taxon>
        <taxon>Fungi</taxon>
        <taxon>Dikarya</taxon>
        <taxon>Basidiomycota</taxon>
        <taxon>Agaricomycotina</taxon>
        <taxon>Agaricomycetes</taxon>
        <taxon>Cantharellales</taxon>
        <taxon>Ceratobasidiaceae</taxon>
        <taxon>Rhizoctonia</taxon>
        <taxon>Rhizoctonia solani AG-1</taxon>
    </lineage>
</organism>
<feature type="compositionally biased region" description="Pro residues" evidence="1">
    <location>
        <begin position="156"/>
        <end position="168"/>
    </location>
</feature>
<keyword evidence="3" id="KW-1185">Reference proteome</keyword>
<proteinExistence type="predicted"/>
<dbReference type="STRING" id="1108050.A0A0B7FC91"/>
<accession>A0A0B7FC91</accession>
<evidence type="ECO:0000256" key="1">
    <source>
        <dbReference type="SAM" id="MobiDB-lite"/>
    </source>
</evidence>
<dbReference type="Proteomes" id="UP000059188">
    <property type="component" value="Unassembled WGS sequence"/>
</dbReference>
<sequence>MRVNLTHHEYTRVAQRAANCKGQTLGNTIGAAVYLASMSTTDDGSRSFSAALAQEEARLSAEYPKSEDIPTCMSHLDEFFRCHALGPQFKAVYRHGTLAVCQPKFEEFKFCLSIKMLEPEERRKAWIRRRAEWWASRRIGQSSEDVWEIRAEPLQNFPPPPMLSPDPVPENTTA</sequence>
<evidence type="ECO:0000313" key="2">
    <source>
        <dbReference type="EMBL" id="CEL53823.1"/>
    </source>
</evidence>
<dbReference type="InterPro" id="IPR021475">
    <property type="entry name" value="Pants/Emi1-like"/>
</dbReference>
<protein>
    <recommendedName>
        <fullName evidence="4">Early meiotic induction protein 1</fullName>
    </recommendedName>
</protein>
<reference evidence="2 3" key="1">
    <citation type="submission" date="2014-11" db="EMBL/GenBank/DDBJ databases">
        <authorList>
            <person name="Wibberg Daniel"/>
        </authorList>
    </citation>
    <scope>NUCLEOTIDE SEQUENCE [LARGE SCALE GENOMIC DNA]</scope>
    <source>
        <strain evidence="2">Rhizoctonia solani AG1-IB 7/3/14</strain>
    </source>
</reference>
<name>A0A0B7FC91_THACB</name>
<dbReference type="EMBL" id="LN679113">
    <property type="protein sequence ID" value="CEL53823.1"/>
    <property type="molecule type" value="Genomic_DNA"/>
</dbReference>
<evidence type="ECO:0008006" key="4">
    <source>
        <dbReference type="Google" id="ProtNLM"/>
    </source>
</evidence>
<dbReference type="Pfam" id="PF11326">
    <property type="entry name" value="PANTS-like"/>
    <property type="match status" value="1"/>
</dbReference>
<feature type="region of interest" description="Disordered" evidence="1">
    <location>
        <begin position="150"/>
        <end position="174"/>
    </location>
</feature>